<evidence type="ECO:0000259" key="1">
    <source>
        <dbReference type="Pfam" id="PF07883"/>
    </source>
</evidence>
<dbReference type="Gene3D" id="2.60.120.10">
    <property type="entry name" value="Jelly Rolls"/>
    <property type="match status" value="1"/>
</dbReference>
<keyword evidence="3" id="KW-1185">Reference proteome</keyword>
<reference evidence="2 3" key="1">
    <citation type="journal article" date="2010" name="J. Bacteriol.">
        <title>Genome sequences of Oceanicola granulosus HTCC2516(T) and Oceanicola batsensis HTCC2597(TDelta).</title>
        <authorList>
            <person name="Thrash J.C."/>
            <person name="Cho J.C."/>
            <person name="Vergin K.L."/>
            <person name="Giovannoni S.J."/>
        </authorList>
    </citation>
    <scope>NUCLEOTIDE SEQUENCE [LARGE SCALE GENOMIC DNA]</scope>
    <source>
        <strain evidence="3">ATCC BAA-863 / DSM 15984 / KCTC 12145 / HTCC2597</strain>
    </source>
</reference>
<dbReference type="HOGENOM" id="CLU_1883629_0_0_5"/>
<dbReference type="InterPro" id="IPR014710">
    <property type="entry name" value="RmlC-like_jellyroll"/>
</dbReference>
<accession>A3TV50</accession>
<dbReference type="SUPFAM" id="SSF51182">
    <property type="entry name" value="RmlC-like cupins"/>
    <property type="match status" value="1"/>
</dbReference>
<dbReference type="EMBL" id="AAMO01000002">
    <property type="protein sequence ID" value="EAQ04396.1"/>
    <property type="molecule type" value="Genomic_DNA"/>
</dbReference>
<dbReference type="InterPro" id="IPR011051">
    <property type="entry name" value="RmlC_Cupin_sf"/>
</dbReference>
<dbReference type="Proteomes" id="UP000004318">
    <property type="component" value="Unassembled WGS sequence"/>
</dbReference>
<sequence length="135" mass="15098">MRSRMSRATRINIADRPPHLWDPRETSTVTYRTLLSGDETPTHGLVQGIATLRAGDVEAAHWHDIPETVHVLEGHGHARLGAEILQMRPGDTFFVPAGCVHEWRNGEGILRFLYSFPADSFAEIAYHPETNVSDS</sequence>
<gene>
    <name evidence="2" type="ORF">OB2597_09639</name>
</gene>
<dbReference type="Pfam" id="PF07883">
    <property type="entry name" value="Cupin_2"/>
    <property type="match status" value="1"/>
</dbReference>
<proteinExistence type="predicted"/>
<dbReference type="InterPro" id="IPR013096">
    <property type="entry name" value="Cupin_2"/>
</dbReference>
<evidence type="ECO:0000313" key="3">
    <source>
        <dbReference type="Proteomes" id="UP000004318"/>
    </source>
</evidence>
<dbReference type="AlphaFoldDB" id="A3TV50"/>
<dbReference type="eggNOG" id="COG0662">
    <property type="taxonomic scope" value="Bacteria"/>
</dbReference>
<feature type="domain" description="Cupin type-2" evidence="1">
    <location>
        <begin position="49"/>
        <end position="113"/>
    </location>
</feature>
<dbReference type="STRING" id="252305.OB2597_09639"/>
<protein>
    <recommendedName>
        <fullName evidence="1">Cupin type-2 domain-containing protein</fullName>
    </recommendedName>
</protein>
<name>A3TV50_PSEBH</name>
<organism evidence="2 3">
    <name type="scientific">Pseudooceanicola batsensis (strain ATCC BAA-863 / DSM 15984 / KCTC 12145 / HTCC2597)</name>
    <name type="common">Oceanicola batsensis</name>
    <dbReference type="NCBI Taxonomy" id="252305"/>
    <lineage>
        <taxon>Bacteria</taxon>
        <taxon>Pseudomonadati</taxon>
        <taxon>Pseudomonadota</taxon>
        <taxon>Alphaproteobacteria</taxon>
        <taxon>Rhodobacterales</taxon>
        <taxon>Paracoccaceae</taxon>
        <taxon>Pseudooceanicola</taxon>
    </lineage>
</organism>
<evidence type="ECO:0000313" key="2">
    <source>
        <dbReference type="EMBL" id="EAQ04396.1"/>
    </source>
</evidence>
<comment type="caution">
    <text evidence="2">The sequence shown here is derived from an EMBL/GenBank/DDBJ whole genome shotgun (WGS) entry which is preliminary data.</text>
</comment>